<evidence type="ECO:0000256" key="1">
    <source>
        <dbReference type="ARBA" id="ARBA00023012"/>
    </source>
</evidence>
<comment type="caution">
    <text evidence="3">The sequence shown here is derived from an EMBL/GenBank/DDBJ whole genome shotgun (WGS) entry which is preliminary data.</text>
</comment>
<name>A0A7X5LHZ8_9ALTE</name>
<dbReference type="InterPro" id="IPR046947">
    <property type="entry name" value="LytR-like"/>
</dbReference>
<dbReference type="PROSITE" id="PS50930">
    <property type="entry name" value="HTH_LYTTR"/>
    <property type="match status" value="1"/>
</dbReference>
<sequence>MIGLVFLPSASDGAMLARVLSGLRVFDRLIHVTCENDYRSRLVDVPLSVCFSSAGHIATYSPPPYTPPYWIAVGKTQCDALNAFACSAKAFIRLPINIRQLKAVVKKAYDHHQKIQQRRQFAYLIDGLCMQYGVTKEALAATLRHQYARYKAPSFVSVKGQDGWCCLLPSDILWVEACGDYMQIQLINKRILVRSTLHALLQKLGSQHFLRCNRSVVVNIEHVARVSNFNGQLSVILTGGEQIKLSPRYQCRRWQALCG</sequence>
<protein>
    <recommendedName>
        <fullName evidence="2">HTH LytTR-type domain-containing protein</fullName>
    </recommendedName>
</protein>
<dbReference type="AlphaFoldDB" id="A0A7X5LHZ8"/>
<dbReference type="Gene3D" id="2.40.50.1020">
    <property type="entry name" value="LytTr DNA-binding domain"/>
    <property type="match status" value="1"/>
</dbReference>
<reference evidence="3 4" key="1">
    <citation type="submission" date="2020-01" db="EMBL/GenBank/DDBJ databases">
        <authorList>
            <person name="Chen J."/>
            <person name="Zhu S."/>
            <person name="Yang J."/>
        </authorList>
    </citation>
    <scope>NUCLEOTIDE SEQUENCE [LARGE SCALE GENOMIC DNA]</scope>
    <source>
        <strain evidence="3 4">345S023</strain>
    </source>
</reference>
<dbReference type="Proteomes" id="UP000470213">
    <property type="component" value="Unassembled WGS sequence"/>
</dbReference>
<dbReference type="PANTHER" id="PTHR37299">
    <property type="entry name" value="TRANSCRIPTIONAL REGULATOR-RELATED"/>
    <property type="match status" value="1"/>
</dbReference>
<proteinExistence type="predicted"/>
<keyword evidence="4" id="KW-1185">Reference proteome</keyword>
<dbReference type="GO" id="GO:0000156">
    <property type="term" value="F:phosphorelay response regulator activity"/>
    <property type="evidence" value="ECO:0007669"/>
    <property type="project" value="InterPro"/>
</dbReference>
<dbReference type="Pfam" id="PF04397">
    <property type="entry name" value="LytTR"/>
    <property type="match status" value="1"/>
</dbReference>
<dbReference type="RefSeq" id="WP_163083309.1">
    <property type="nucleotide sequence ID" value="NZ_JAAAWN010000001.1"/>
</dbReference>
<accession>A0A7X5LHZ8</accession>
<evidence type="ECO:0000313" key="3">
    <source>
        <dbReference type="EMBL" id="NDV89712.1"/>
    </source>
</evidence>
<dbReference type="SMART" id="SM00850">
    <property type="entry name" value="LytTR"/>
    <property type="match status" value="1"/>
</dbReference>
<gene>
    <name evidence="3" type="ORF">GTH32_00690</name>
</gene>
<dbReference type="GO" id="GO:0003677">
    <property type="term" value="F:DNA binding"/>
    <property type="evidence" value="ECO:0007669"/>
    <property type="project" value="InterPro"/>
</dbReference>
<organism evidence="3 4">
    <name type="scientific">Alteromonas profundi</name>
    <dbReference type="NCBI Taxonomy" id="2696062"/>
    <lineage>
        <taxon>Bacteria</taxon>
        <taxon>Pseudomonadati</taxon>
        <taxon>Pseudomonadota</taxon>
        <taxon>Gammaproteobacteria</taxon>
        <taxon>Alteromonadales</taxon>
        <taxon>Alteromonadaceae</taxon>
        <taxon>Alteromonas/Salinimonas group</taxon>
        <taxon>Alteromonas</taxon>
    </lineage>
</organism>
<dbReference type="InterPro" id="IPR007492">
    <property type="entry name" value="LytTR_DNA-bd_dom"/>
</dbReference>
<keyword evidence="1" id="KW-0902">Two-component regulatory system</keyword>
<dbReference type="EMBL" id="JAAAWN010000001">
    <property type="protein sequence ID" value="NDV89712.1"/>
    <property type="molecule type" value="Genomic_DNA"/>
</dbReference>
<dbReference type="PANTHER" id="PTHR37299:SF1">
    <property type="entry name" value="STAGE 0 SPORULATION PROTEIN A HOMOLOG"/>
    <property type="match status" value="1"/>
</dbReference>
<evidence type="ECO:0000259" key="2">
    <source>
        <dbReference type="PROSITE" id="PS50930"/>
    </source>
</evidence>
<evidence type="ECO:0000313" key="4">
    <source>
        <dbReference type="Proteomes" id="UP000470213"/>
    </source>
</evidence>
<feature type="domain" description="HTH LytTR-type" evidence="2">
    <location>
        <begin position="156"/>
        <end position="249"/>
    </location>
</feature>